<proteinExistence type="predicted"/>
<sequence length="121" mass="13664">MTTPSSEEILAKTRELLKNEGYDLEDNSTGDKLDKLIIPALAASRNVQGALYSYEPAYGSSIVRKLKNFVLGKLRNITVAVVEKAIMRQQKVNELTYQAILELQKENAQLRKQLESNHSRD</sequence>
<keyword evidence="1" id="KW-0175">Coiled coil</keyword>
<dbReference type="AlphaFoldDB" id="A0A955KYU0"/>
<dbReference type="Proteomes" id="UP000760819">
    <property type="component" value="Unassembled WGS sequence"/>
</dbReference>
<reference evidence="2" key="2">
    <citation type="journal article" date="2021" name="Microbiome">
        <title>Successional dynamics and alternative stable states in a saline activated sludge microbial community over 9 years.</title>
        <authorList>
            <person name="Wang Y."/>
            <person name="Ye J."/>
            <person name="Ju F."/>
            <person name="Liu L."/>
            <person name="Boyd J.A."/>
            <person name="Deng Y."/>
            <person name="Parks D.H."/>
            <person name="Jiang X."/>
            <person name="Yin X."/>
            <person name="Woodcroft B.J."/>
            <person name="Tyson G.W."/>
            <person name="Hugenholtz P."/>
            <person name="Polz M.F."/>
            <person name="Zhang T."/>
        </authorList>
    </citation>
    <scope>NUCLEOTIDE SEQUENCE</scope>
    <source>
        <strain evidence="2">HKST-UBA12</strain>
    </source>
</reference>
<evidence type="ECO:0000313" key="3">
    <source>
        <dbReference type="Proteomes" id="UP000760819"/>
    </source>
</evidence>
<reference evidence="2" key="1">
    <citation type="submission" date="2020-04" db="EMBL/GenBank/DDBJ databases">
        <authorList>
            <person name="Zhang T."/>
        </authorList>
    </citation>
    <scope>NUCLEOTIDE SEQUENCE</scope>
    <source>
        <strain evidence="2">HKST-UBA12</strain>
    </source>
</reference>
<gene>
    <name evidence="2" type="ORF">KC640_01825</name>
</gene>
<protein>
    <submittedName>
        <fullName evidence="2">Uncharacterized protein</fullName>
    </submittedName>
</protein>
<organism evidence="2 3">
    <name type="scientific">Candidatus Dojkabacteria bacterium</name>
    <dbReference type="NCBI Taxonomy" id="2099670"/>
    <lineage>
        <taxon>Bacteria</taxon>
        <taxon>Candidatus Dojkabacteria</taxon>
    </lineage>
</organism>
<name>A0A955KYU0_9BACT</name>
<feature type="coiled-coil region" evidence="1">
    <location>
        <begin position="93"/>
        <end position="120"/>
    </location>
</feature>
<accession>A0A955KYU0</accession>
<evidence type="ECO:0000313" key="2">
    <source>
        <dbReference type="EMBL" id="MCA9379142.1"/>
    </source>
</evidence>
<dbReference type="EMBL" id="JAGQLI010000093">
    <property type="protein sequence ID" value="MCA9379142.1"/>
    <property type="molecule type" value="Genomic_DNA"/>
</dbReference>
<evidence type="ECO:0000256" key="1">
    <source>
        <dbReference type="SAM" id="Coils"/>
    </source>
</evidence>
<comment type="caution">
    <text evidence="2">The sequence shown here is derived from an EMBL/GenBank/DDBJ whole genome shotgun (WGS) entry which is preliminary data.</text>
</comment>